<dbReference type="Proteomes" id="UP000509322">
    <property type="component" value="Chromosome 2"/>
</dbReference>
<dbReference type="RefSeq" id="WP_179921974.1">
    <property type="nucleotide sequence ID" value="NZ_CP058690.1"/>
</dbReference>
<name>A0A7H9BZB8_PARPN</name>
<organism evidence="1 2">
    <name type="scientific">Paracoccus pantotrophus</name>
    <name type="common">Thiosphaera pantotropha</name>
    <dbReference type="NCBI Taxonomy" id="82367"/>
    <lineage>
        <taxon>Bacteria</taxon>
        <taxon>Pseudomonadati</taxon>
        <taxon>Pseudomonadota</taxon>
        <taxon>Alphaproteobacteria</taxon>
        <taxon>Rhodobacterales</taxon>
        <taxon>Paracoccaceae</taxon>
        <taxon>Paracoccus</taxon>
    </lineage>
</organism>
<dbReference type="EMBL" id="CP058690">
    <property type="protein sequence ID" value="QLH16126.1"/>
    <property type="molecule type" value="Genomic_DNA"/>
</dbReference>
<protein>
    <submittedName>
        <fullName evidence="1">Uncharacterized protein</fullName>
    </submittedName>
</protein>
<accession>A0A7H9BZB8</accession>
<sequence length="360" mass="40664">MQTPLGELAGLDLSDHDLCQRILALDKHRLAEGLVVESLFDQYLDAFPRKDEDVPVLIDADTAIARNPGRDVSYAFVWDRGSAKGLGRYLRALGSRYSAWLVRFDEIMHDFVAARTEEGRRASDWSPLHDIARSLSGLQTARDVGVDRSVRDTRRINQSFWGYLSAHYGNDLGRRVVLPRLFMNFGIQPWFRYVWNIDRIYLQGDQLWHLEIKHKYPMQGNPLTFGLNDGELRLIGDLARCGLRSLHTIIVKPRWNKETSSMLLTNDMSARAAAAVIGREISAEDARQALSQRAGLSGADTSFSGRSSLVYRSLPASGFSSFGTLGMPYIEVAGRIDDFMRGRQTERVTDGWLRALRQDV</sequence>
<gene>
    <name evidence="1" type="ORF">HYQ43_18680</name>
</gene>
<proteinExistence type="predicted"/>
<reference evidence="1 2" key="1">
    <citation type="submission" date="2020-07" db="EMBL/GenBank/DDBJ databases">
        <title>The complete genome of Paracoccus pantotrophus ACCC 10489.</title>
        <authorList>
            <person name="Si Y."/>
        </authorList>
    </citation>
    <scope>NUCLEOTIDE SEQUENCE [LARGE SCALE GENOMIC DNA]</scope>
    <source>
        <strain evidence="1 2">ACCC10489</strain>
    </source>
</reference>
<dbReference type="AlphaFoldDB" id="A0A7H9BZB8"/>
<evidence type="ECO:0000313" key="2">
    <source>
        <dbReference type="Proteomes" id="UP000509322"/>
    </source>
</evidence>
<evidence type="ECO:0000313" key="1">
    <source>
        <dbReference type="EMBL" id="QLH16126.1"/>
    </source>
</evidence>